<dbReference type="Proteomes" id="UP000183656">
    <property type="component" value="Unassembled WGS sequence"/>
</dbReference>
<dbReference type="SUPFAM" id="SSF54534">
    <property type="entry name" value="FKBP-like"/>
    <property type="match status" value="1"/>
</dbReference>
<comment type="catalytic activity">
    <reaction evidence="1">
        <text>[protein]-peptidylproline (omega=180) = [protein]-peptidylproline (omega=0)</text>
        <dbReference type="Rhea" id="RHEA:16237"/>
        <dbReference type="Rhea" id="RHEA-COMP:10747"/>
        <dbReference type="Rhea" id="RHEA-COMP:10748"/>
        <dbReference type="ChEBI" id="CHEBI:83833"/>
        <dbReference type="ChEBI" id="CHEBI:83834"/>
        <dbReference type="EC" id="5.2.1.8"/>
    </reaction>
</comment>
<proteinExistence type="inferred from homology"/>
<dbReference type="PANTHER" id="PTHR47245">
    <property type="entry name" value="PEPTIDYLPROLYL ISOMERASE"/>
    <property type="match status" value="1"/>
</dbReference>
<dbReference type="PROSITE" id="PS01096">
    <property type="entry name" value="PPIC_PPIASE_1"/>
    <property type="match status" value="1"/>
</dbReference>
<evidence type="ECO:0000256" key="7">
    <source>
        <dbReference type="SAM" id="SignalP"/>
    </source>
</evidence>
<dbReference type="PROSITE" id="PS50198">
    <property type="entry name" value="PPIC_PPIASE_2"/>
    <property type="match status" value="1"/>
</dbReference>
<evidence type="ECO:0000256" key="3">
    <source>
        <dbReference type="ARBA" id="ARBA00013194"/>
    </source>
</evidence>
<dbReference type="Pfam" id="PF13616">
    <property type="entry name" value="Rotamase_3"/>
    <property type="match status" value="1"/>
</dbReference>
<keyword evidence="4 6" id="KW-0697">Rotamase</keyword>
<evidence type="ECO:0000259" key="8">
    <source>
        <dbReference type="PROSITE" id="PS50198"/>
    </source>
</evidence>
<evidence type="ECO:0000256" key="1">
    <source>
        <dbReference type="ARBA" id="ARBA00000971"/>
    </source>
</evidence>
<evidence type="ECO:0000256" key="5">
    <source>
        <dbReference type="ARBA" id="ARBA00023235"/>
    </source>
</evidence>
<keyword evidence="5 6" id="KW-0413">Isomerase</keyword>
<dbReference type="Gene3D" id="3.10.50.40">
    <property type="match status" value="1"/>
</dbReference>
<dbReference type="EMBL" id="FPBX01000006">
    <property type="protein sequence ID" value="SFU49703.1"/>
    <property type="molecule type" value="Genomic_DNA"/>
</dbReference>
<dbReference type="EC" id="5.2.1.8" evidence="3"/>
<dbReference type="InterPro" id="IPR000297">
    <property type="entry name" value="PPIase_PpiC"/>
</dbReference>
<dbReference type="InterPro" id="IPR027304">
    <property type="entry name" value="Trigger_fact/SurA_dom_sf"/>
</dbReference>
<dbReference type="InterPro" id="IPR023058">
    <property type="entry name" value="PPIase_PpiC_CS"/>
</dbReference>
<dbReference type="AlphaFoldDB" id="A0A1I7GML5"/>
<keyword evidence="10" id="KW-1185">Reference proteome</keyword>
<organism evidence="9 10">
    <name type="scientific">Paenacidovorax caeni</name>
    <dbReference type="NCBI Taxonomy" id="343013"/>
    <lineage>
        <taxon>Bacteria</taxon>
        <taxon>Pseudomonadati</taxon>
        <taxon>Pseudomonadota</taxon>
        <taxon>Betaproteobacteria</taxon>
        <taxon>Burkholderiales</taxon>
        <taxon>Comamonadaceae</taxon>
        <taxon>Paenacidovorax</taxon>
    </lineage>
</organism>
<evidence type="ECO:0000313" key="9">
    <source>
        <dbReference type="EMBL" id="SFU49703.1"/>
    </source>
</evidence>
<keyword evidence="7" id="KW-0732">Signal</keyword>
<evidence type="ECO:0000256" key="6">
    <source>
        <dbReference type="PROSITE-ProRule" id="PRU00278"/>
    </source>
</evidence>
<evidence type="ECO:0000256" key="4">
    <source>
        <dbReference type="ARBA" id="ARBA00023110"/>
    </source>
</evidence>
<dbReference type="GO" id="GO:0003755">
    <property type="term" value="F:peptidyl-prolyl cis-trans isomerase activity"/>
    <property type="evidence" value="ECO:0007669"/>
    <property type="project" value="UniProtKB-KW"/>
</dbReference>
<feature type="chain" id="PRO_5010344213" description="peptidylprolyl isomerase" evidence="7">
    <location>
        <begin position="38"/>
        <end position="316"/>
    </location>
</feature>
<comment type="similarity">
    <text evidence="2">Belongs to the PpiC/parvulin rotamase family.</text>
</comment>
<dbReference type="RefSeq" id="WP_054256325.1">
    <property type="nucleotide sequence ID" value="NZ_CYIG01000016.1"/>
</dbReference>
<evidence type="ECO:0000256" key="2">
    <source>
        <dbReference type="ARBA" id="ARBA00007656"/>
    </source>
</evidence>
<protein>
    <recommendedName>
        <fullName evidence="3">peptidylprolyl isomerase</fullName>
        <ecNumber evidence="3">5.2.1.8</ecNumber>
    </recommendedName>
</protein>
<sequence length="316" mass="34718">MLLPYRHNNPSQLSCHLYLLRYAMAATLAFSAMGSHANGTVLIEGSGVSISTQEVQAEMQRMPEPVRERFLNEPDQLRELVHTLYLRKALAAHAQANGLERKPETAQRLATARESILAEAYVEGIAESATPAPAAVEKRIQSIYKAEPERFRTPVETHARHILIKGKDADARAQAEKLLQELRNGADFETLARQHSADPGSAAKGGDLGFFPKGKMVPAFDAALDALDKPGSLSPVVESEFGLHIIRLEARKPGSLRSFDEVKEQLRAETVAKLQQDARKKEVERVRNEAKGDATAMDAFIAEQKRAVPAPATQTK</sequence>
<feature type="signal peptide" evidence="7">
    <location>
        <begin position="1"/>
        <end position="37"/>
    </location>
</feature>
<dbReference type="InterPro" id="IPR050245">
    <property type="entry name" value="PrsA_foldase"/>
</dbReference>
<accession>A0A1I7GML5</accession>
<dbReference type="STRING" id="343013.SAMN04489707_100644"/>
<dbReference type="SUPFAM" id="SSF109998">
    <property type="entry name" value="Triger factor/SurA peptide-binding domain-like"/>
    <property type="match status" value="1"/>
</dbReference>
<reference evidence="9 10" key="1">
    <citation type="submission" date="2016-10" db="EMBL/GenBank/DDBJ databases">
        <authorList>
            <person name="de Groot N.N."/>
        </authorList>
    </citation>
    <scope>NUCLEOTIDE SEQUENCE [LARGE SCALE GENOMIC DNA]</scope>
    <source>
        <strain evidence="9 10">R-24608</strain>
    </source>
</reference>
<dbReference type="InterPro" id="IPR046357">
    <property type="entry name" value="PPIase_dom_sf"/>
</dbReference>
<name>A0A1I7GML5_9BURK</name>
<feature type="domain" description="PpiC" evidence="8">
    <location>
        <begin position="154"/>
        <end position="250"/>
    </location>
</feature>
<evidence type="ECO:0000313" key="10">
    <source>
        <dbReference type="Proteomes" id="UP000183656"/>
    </source>
</evidence>
<dbReference type="PANTHER" id="PTHR47245:SF2">
    <property type="entry name" value="PEPTIDYL-PROLYL CIS-TRANS ISOMERASE HP_0175-RELATED"/>
    <property type="match status" value="1"/>
</dbReference>
<gene>
    <name evidence="9" type="ORF">SAMN04489707_100644</name>
</gene>